<accession>A0A0B2RLT9</accession>
<sequence length="90" mass="10414">MALNKKLSEARLVYLENYSEFNKLIQHHKQFGFEVEDSACCGPGPVCNSLSFKICEDATKYVFWDSVHPTERTYNILVSDIVKKNIHKFV</sequence>
<reference evidence="1" key="1">
    <citation type="submission" date="2014-07" db="EMBL/GenBank/DDBJ databases">
        <title>Identification of a novel salt tolerance gene in wild soybean by whole-genome sequencing.</title>
        <authorList>
            <person name="Lam H.-M."/>
            <person name="Qi X."/>
            <person name="Li M.-W."/>
            <person name="Liu X."/>
            <person name="Xie M."/>
            <person name="Ni M."/>
            <person name="Xu X."/>
        </authorList>
    </citation>
    <scope>NUCLEOTIDE SEQUENCE [LARGE SCALE GENOMIC DNA]</scope>
    <source>
        <tissue evidence="1">Root</tissue>
    </source>
</reference>
<gene>
    <name evidence="1" type="ORF">glysoja_033025</name>
</gene>
<dbReference type="PANTHER" id="PTHR45642:SF40">
    <property type="entry name" value="GDSL-LIKE LIPASE_ACYLHYDROLASE"/>
    <property type="match status" value="1"/>
</dbReference>
<proteinExistence type="predicted"/>
<protein>
    <submittedName>
        <fullName evidence="1">GDSL esterase/lipase</fullName>
    </submittedName>
</protein>
<organism evidence="1">
    <name type="scientific">Glycine soja</name>
    <name type="common">Wild soybean</name>
    <dbReference type="NCBI Taxonomy" id="3848"/>
    <lineage>
        <taxon>Eukaryota</taxon>
        <taxon>Viridiplantae</taxon>
        <taxon>Streptophyta</taxon>
        <taxon>Embryophyta</taxon>
        <taxon>Tracheophyta</taxon>
        <taxon>Spermatophyta</taxon>
        <taxon>Magnoliopsida</taxon>
        <taxon>eudicotyledons</taxon>
        <taxon>Gunneridae</taxon>
        <taxon>Pentapetalae</taxon>
        <taxon>rosids</taxon>
        <taxon>fabids</taxon>
        <taxon>Fabales</taxon>
        <taxon>Fabaceae</taxon>
        <taxon>Papilionoideae</taxon>
        <taxon>50 kb inversion clade</taxon>
        <taxon>NPAAA clade</taxon>
        <taxon>indigoferoid/millettioid clade</taxon>
        <taxon>Phaseoleae</taxon>
        <taxon>Glycine</taxon>
        <taxon>Glycine subgen. Soja</taxon>
    </lineage>
</organism>
<dbReference type="InterPro" id="IPR036514">
    <property type="entry name" value="SGNH_hydro_sf"/>
</dbReference>
<dbReference type="Gene3D" id="3.40.50.1110">
    <property type="entry name" value="SGNH hydrolase"/>
    <property type="match status" value="1"/>
</dbReference>
<dbReference type="AlphaFoldDB" id="A0A0B2RLT9"/>
<dbReference type="EMBL" id="KN648232">
    <property type="protein sequence ID" value="KHN35536.1"/>
    <property type="molecule type" value="Genomic_DNA"/>
</dbReference>
<dbReference type="Proteomes" id="UP000053555">
    <property type="component" value="Unassembled WGS sequence"/>
</dbReference>
<evidence type="ECO:0000313" key="1">
    <source>
        <dbReference type="EMBL" id="KHN35536.1"/>
    </source>
</evidence>
<dbReference type="InterPro" id="IPR050592">
    <property type="entry name" value="GDSL_lipolytic_enzyme"/>
</dbReference>
<dbReference type="PANTHER" id="PTHR45642">
    <property type="entry name" value="GDSL ESTERASE/LIPASE EXL3"/>
    <property type="match status" value="1"/>
</dbReference>
<name>A0A0B2RLT9_GLYSO</name>
<dbReference type="GO" id="GO:0005576">
    <property type="term" value="C:extracellular region"/>
    <property type="evidence" value="ECO:0007669"/>
    <property type="project" value="TreeGrafter"/>
</dbReference>